<gene>
    <name evidence="2" type="ORF">RRF57_002283</name>
</gene>
<dbReference type="InterPro" id="IPR018181">
    <property type="entry name" value="Heat_shock_70_CS"/>
</dbReference>
<evidence type="ECO:0000256" key="1">
    <source>
        <dbReference type="SAM" id="MobiDB-lite"/>
    </source>
</evidence>
<dbReference type="Proteomes" id="UP001305414">
    <property type="component" value="Unassembled WGS sequence"/>
</dbReference>
<dbReference type="EMBL" id="JAWHQM010000003">
    <property type="protein sequence ID" value="KAK5626568.1"/>
    <property type="molecule type" value="Genomic_DNA"/>
</dbReference>
<dbReference type="AlphaFoldDB" id="A0AAN7UEB4"/>
<dbReference type="CDD" id="cd10170">
    <property type="entry name" value="ASKHA_NBD_HSP70"/>
    <property type="match status" value="1"/>
</dbReference>
<accession>A0AAN7UEB4</accession>
<dbReference type="SUPFAM" id="SSF53067">
    <property type="entry name" value="Actin-like ATPase domain"/>
    <property type="match status" value="2"/>
</dbReference>
<reference evidence="2 3" key="1">
    <citation type="submission" date="2023-10" db="EMBL/GenBank/DDBJ databases">
        <title>Draft genome sequence of Xylaria bambusicola isolate GMP-LS, the root and basal stem rot pathogen of sugarcane in Indonesia.</title>
        <authorList>
            <person name="Selvaraj P."/>
            <person name="Muralishankar V."/>
            <person name="Muruganantham S."/>
            <person name="Sp S."/>
            <person name="Haryani S."/>
            <person name="Lau K.J.X."/>
            <person name="Naqvi N.I."/>
        </authorList>
    </citation>
    <scope>NUCLEOTIDE SEQUENCE [LARGE SCALE GENOMIC DNA]</scope>
    <source>
        <strain evidence="2">GMP-LS</strain>
    </source>
</reference>
<feature type="region of interest" description="Disordered" evidence="1">
    <location>
        <begin position="62"/>
        <end position="88"/>
    </location>
</feature>
<evidence type="ECO:0000313" key="2">
    <source>
        <dbReference type="EMBL" id="KAK5626568.1"/>
    </source>
</evidence>
<dbReference type="PANTHER" id="PTHR14187:SF5">
    <property type="entry name" value="HEAT SHOCK 70 KDA PROTEIN 12A"/>
    <property type="match status" value="1"/>
</dbReference>
<keyword evidence="3" id="KW-1185">Reference proteome</keyword>
<name>A0AAN7UEB4_9PEZI</name>
<dbReference type="InterPro" id="IPR043129">
    <property type="entry name" value="ATPase_NBD"/>
</dbReference>
<comment type="caution">
    <text evidence="2">The sequence shown here is derived from an EMBL/GenBank/DDBJ whole genome shotgun (WGS) entry which is preliminary data.</text>
</comment>
<dbReference type="PANTHER" id="PTHR14187">
    <property type="entry name" value="ALPHA KINASE/ELONGATION FACTOR 2 KINASE"/>
    <property type="match status" value="1"/>
</dbReference>
<dbReference type="PROSITE" id="PS00297">
    <property type="entry name" value="HSP70_1"/>
    <property type="match status" value="1"/>
</dbReference>
<organism evidence="2 3">
    <name type="scientific">Xylaria bambusicola</name>
    <dbReference type="NCBI Taxonomy" id="326684"/>
    <lineage>
        <taxon>Eukaryota</taxon>
        <taxon>Fungi</taxon>
        <taxon>Dikarya</taxon>
        <taxon>Ascomycota</taxon>
        <taxon>Pezizomycotina</taxon>
        <taxon>Sordariomycetes</taxon>
        <taxon>Xylariomycetidae</taxon>
        <taxon>Xylariales</taxon>
        <taxon>Xylariaceae</taxon>
        <taxon>Xylaria</taxon>
    </lineage>
</organism>
<dbReference type="Gene3D" id="3.30.420.40">
    <property type="match status" value="1"/>
</dbReference>
<sequence>MAILHLRWHPNDLATMATGTKRKREDSPTVTPTLVVGIDLGTTFSGVSWSICQSGSRASNVQPEVISSWPTSPDNRRKSSDSPQVPTKIHYGKDGEIWWGFRIPVDVETIEWLNRLLLDDENLHSCLKESIQLQAAKKLMSKFEKTGVQVVGDYLKMLWDHSLEQIRNEAGPADVDRMAFDVVLTCPPGWPSYTEDRMREAAKLAGIFSHREPSKTTLTTISEHRAAALACMSKAEYWGDLQVGDSVVILNAGGVTVSPNLDISRCGLVFQLKASLLSTNNYNCALCGGTFLDHGFKSLLKHVVGDVSWNKMNTSDIRKMMNNEWEHEIKGTFSQLDDTYIVELPSSAQCEAVHLQSIDLQPTYDQIVSQIAKLVQNQILTIKKNTSQPPKLVILVGGFGRSTYLLQYLRGIFRSQIPILQACGNKPWTAACHGATLSRVAQLCSAPLDKDQHQSQVACCSYGWTANEVFDAKVHDIRDRVWSEAMREWHSADQMKWFIKRGEDISQNKTRMLDRWQSWTIHTKGWGTSIIQVFACDDLNPPSRMQDNIRCVGEIHARTPKPVEMLTKVDDGPVSYRKWAFKVKVVISRASLDFFLVSDGKEKELLTTIPTNLE</sequence>
<evidence type="ECO:0000313" key="3">
    <source>
        <dbReference type="Proteomes" id="UP001305414"/>
    </source>
</evidence>
<protein>
    <submittedName>
        <fullName evidence="2">Uncharacterized protein</fullName>
    </submittedName>
</protein>
<proteinExistence type="predicted"/>